<accession>A0A6S7L1J3</accession>
<dbReference type="Gene3D" id="3.30.70.270">
    <property type="match status" value="1"/>
</dbReference>
<keyword evidence="6" id="KW-0695">RNA-directed DNA polymerase</keyword>
<dbReference type="GO" id="GO:0015074">
    <property type="term" value="P:DNA integration"/>
    <property type="evidence" value="ECO:0007669"/>
    <property type="project" value="InterPro"/>
</dbReference>
<dbReference type="CDD" id="cd09274">
    <property type="entry name" value="RNase_HI_RT_Ty3"/>
    <property type="match status" value="1"/>
</dbReference>
<dbReference type="InterPro" id="IPR050951">
    <property type="entry name" value="Retrovirus_Pol_polyprotein"/>
</dbReference>
<evidence type="ECO:0000256" key="1">
    <source>
        <dbReference type="ARBA" id="ARBA00022679"/>
    </source>
</evidence>
<dbReference type="InterPro" id="IPR036397">
    <property type="entry name" value="RNaseH_sf"/>
</dbReference>
<keyword evidence="5" id="KW-0378">Hydrolase</keyword>
<comment type="caution">
    <text evidence="7">The sequence shown here is derived from an EMBL/GenBank/DDBJ whole genome shotgun (WGS) entry which is preliminary data.</text>
</comment>
<keyword evidence="3" id="KW-0540">Nuclease</keyword>
<evidence type="ECO:0000256" key="6">
    <source>
        <dbReference type="ARBA" id="ARBA00022918"/>
    </source>
</evidence>
<dbReference type="InterPro" id="IPR043128">
    <property type="entry name" value="Rev_trsase/Diguanyl_cyclase"/>
</dbReference>
<evidence type="ECO:0000256" key="3">
    <source>
        <dbReference type="ARBA" id="ARBA00022722"/>
    </source>
</evidence>
<dbReference type="GO" id="GO:0003964">
    <property type="term" value="F:RNA-directed DNA polymerase activity"/>
    <property type="evidence" value="ECO:0007669"/>
    <property type="project" value="UniProtKB-KW"/>
</dbReference>
<dbReference type="Proteomes" id="UP001152795">
    <property type="component" value="Unassembled WGS sequence"/>
</dbReference>
<dbReference type="GO" id="GO:0003676">
    <property type="term" value="F:nucleic acid binding"/>
    <property type="evidence" value="ECO:0007669"/>
    <property type="project" value="InterPro"/>
</dbReference>
<name>A0A6S7L1J3_PARCT</name>
<dbReference type="Gene3D" id="3.30.420.10">
    <property type="entry name" value="Ribonuclease H-like superfamily/Ribonuclease H"/>
    <property type="match status" value="1"/>
</dbReference>
<gene>
    <name evidence="7" type="ORF">PACLA_8A013185</name>
</gene>
<dbReference type="SUPFAM" id="SSF53098">
    <property type="entry name" value="Ribonuclease H-like"/>
    <property type="match status" value="1"/>
</dbReference>
<dbReference type="AlphaFoldDB" id="A0A6S7L1J3"/>
<dbReference type="InterPro" id="IPR043502">
    <property type="entry name" value="DNA/RNA_pol_sf"/>
</dbReference>
<dbReference type="OrthoDB" id="6125049at2759"/>
<dbReference type="FunFam" id="3.30.420.10:FF:000063">
    <property type="entry name" value="Retrovirus-related Pol polyprotein from transposon 297-like Protein"/>
    <property type="match status" value="1"/>
</dbReference>
<dbReference type="InterPro" id="IPR001584">
    <property type="entry name" value="Integrase_cat-core"/>
</dbReference>
<keyword evidence="1" id="KW-0808">Transferase</keyword>
<dbReference type="Gene3D" id="1.10.340.70">
    <property type="match status" value="1"/>
</dbReference>
<dbReference type="SUPFAM" id="SSF56672">
    <property type="entry name" value="DNA/RNA polymerases"/>
    <property type="match status" value="1"/>
</dbReference>
<keyword evidence="4" id="KW-0255">Endonuclease</keyword>
<proteinExistence type="predicted"/>
<evidence type="ECO:0000256" key="4">
    <source>
        <dbReference type="ARBA" id="ARBA00022759"/>
    </source>
</evidence>
<dbReference type="Pfam" id="PF17917">
    <property type="entry name" value="RT_RNaseH"/>
    <property type="match status" value="1"/>
</dbReference>
<dbReference type="PROSITE" id="PS50994">
    <property type="entry name" value="INTEGRASE"/>
    <property type="match status" value="1"/>
</dbReference>
<dbReference type="Pfam" id="PF17921">
    <property type="entry name" value="Integrase_H2C2"/>
    <property type="match status" value="1"/>
</dbReference>
<keyword evidence="2" id="KW-0548">Nucleotidyltransferase</keyword>
<dbReference type="InterPro" id="IPR041588">
    <property type="entry name" value="Integrase_H2C2"/>
</dbReference>
<dbReference type="PANTHER" id="PTHR37984:SF11">
    <property type="entry name" value="INTEGRASE CATALYTIC DOMAIN-CONTAINING PROTEIN"/>
    <property type="match status" value="1"/>
</dbReference>
<dbReference type="Pfam" id="PF00665">
    <property type="entry name" value="rve"/>
    <property type="match status" value="1"/>
</dbReference>
<evidence type="ECO:0000313" key="8">
    <source>
        <dbReference type="Proteomes" id="UP001152795"/>
    </source>
</evidence>
<organism evidence="7 8">
    <name type="scientific">Paramuricea clavata</name>
    <name type="common">Red gorgonian</name>
    <name type="synonym">Violescent sea-whip</name>
    <dbReference type="NCBI Taxonomy" id="317549"/>
    <lineage>
        <taxon>Eukaryota</taxon>
        <taxon>Metazoa</taxon>
        <taxon>Cnidaria</taxon>
        <taxon>Anthozoa</taxon>
        <taxon>Octocorallia</taxon>
        <taxon>Malacalcyonacea</taxon>
        <taxon>Plexauridae</taxon>
        <taxon>Paramuricea</taxon>
    </lineage>
</organism>
<keyword evidence="8" id="KW-1185">Reference proteome</keyword>
<dbReference type="InterPro" id="IPR041373">
    <property type="entry name" value="RT_RNaseH"/>
</dbReference>
<evidence type="ECO:0000256" key="5">
    <source>
        <dbReference type="ARBA" id="ARBA00022801"/>
    </source>
</evidence>
<evidence type="ECO:0000313" key="7">
    <source>
        <dbReference type="EMBL" id="CAB4033543.1"/>
    </source>
</evidence>
<protein>
    <submittedName>
        <fullName evidence="7">Retrovirus-related Pol poly from transposon</fullName>
    </submittedName>
</protein>
<reference evidence="7" key="1">
    <citation type="submission" date="2020-04" db="EMBL/GenBank/DDBJ databases">
        <authorList>
            <person name="Alioto T."/>
            <person name="Alioto T."/>
            <person name="Gomez Garrido J."/>
        </authorList>
    </citation>
    <scope>NUCLEOTIDE SEQUENCE</scope>
    <source>
        <strain evidence="7">A484AB</strain>
    </source>
</reference>
<dbReference type="PANTHER" id="PTHR37984">
    <property type="entry name" value="PROTEIN CBG26694"/>
    <property type="match status" value="1"/>
</dbReference>
<dbReference type="GO" id="GO:0016787">
    <property type="term" value="F:hydrolase activity"/>
    <property type="evidence" value="ECO:0007669"/>
    <property type="project" value="UniProtKB-KW"/>
</dbReference>
<dbReference type="GO" id="GO:0004519">
    <property type="term" value="F:endonuclease activity"/>
    <property type="evidence" value="ECO:0007669"/>
    <property type="project" value="UniProtKB-KW"/>
</dbReference>
<dbReference type="EMBL" id="CACRXK020019347">
    <property type="protein sequence ID" value="CAB4033543.1"/>
    <property type="molecule type" value="Genomic_DNA"/>
</dbReference>
<sequence>MANYCSRFIHNYSTITEPLRQLTKSNATWQWTSAHQTALDTLKKHLTDDKTISYFNPKSDSTLIVDASPVGLGAIFMQKKSKTKEEKVIAFATRALNPVDRRPKGKLSLFSGRFHLYVYGSHFTAITDHKPLEQIHANPRSRCSARLERWSLKLQRYDFTVKYQPGKSNPAHATPKAISLDDVKTATVNDPTLQHLTKAIPTGNWTVTPIQRNSGVDPQEMNAYFKLPPLRSHALSLAHEGHQGLVKTKRRLREKVWFPGIDAQAKSMIEKCIQCQAATPTKHYEPLQMTKLPHGPWQKLSADFCGPQPTGDYLLVVIDEYSRYPEVEILKSTSAKATIPKFDNILSTHGIPIEIKTDNGPPFNSQEFKEFSEDLGFSHRKITPLWPKANAEAERFMRTLNKAIITAHTEQLNWKRFLYRFLRDYRATPHASTDKTPAELLFGRKMRLKLPEFSPTVIDCDLRCKDATAKRKMKEYADDRNNVLVRQRKRNRFSSYNNPIPYHKVAKKAA</sequence>
<evidence type="ECO:0000256" key="2">
    <source>
        <dbReference type="ARBA" id="ARBA00022695"/>
    </source>
</evidence>
<dbReference type="InterPro" id="IPR012337">
    <property type="entry name" value="RNaseH-like_sf"/>
</dbReference>